<keyword evidence="2" id="KW-1133">Transmembrane helix</keyword>
<comment type="caution">
    <text evidence="4">The sequence shown here is derived from an EMBL/GenBank/DDBJ whole genome shotgun (WGS) entry which is preliminary data.</text>
</comment>
<dbReference type="Gene3D" id="1.10.3730.20">
    <property type="match status" value="1"/>
</dbReference>
<evidence type="ECO:0000259" key="3">
    <source>
        <dbReference type="Pfam" id="PF00892"/>
    </source>
</evidence>
<proteinExistence type="inferred from homology"/>
<evidence type="ECO:0000313" key="5">
    <source>
        <dbReference type="Proteomes" id="UP001205337"/>
    </source>
</evidence>
<evidence type="ECO:0000256" key="1">
    <source>
        <dbReference type="ARBA" id="ARBA00007362"/>
    </source>
</evidence>
<dbReference type="EMBL" id="JANTHX010000008">
    <property type="protein sequence ID" value="MCS0500307.1"/>
    <property type="molecule type" value="Genomic_DNA"/>
</dbReference>
<keyword evidence="2" id="KW-0812">Transmembrane</keyword>
<feature type="transmembrane region" description="Helical" evidence="2">
    <location>
        <begin position="215"/>
        <end position="235"/>
    </location>
</feature>
<feature type="transmembrane region" description="Helical" evidence="2">
    <location>
        <begin position="114"/>
        <end position="133"/>
    </location>
</feature>
<feature type="transmembrane region" description="Helical" evidence="2">
    <location>
        <begin position="88"/>
        <end position="107"/>
    </location>
</feature>
<feature type="transmembrane region" description="Helical" evidence="2">
    <location>
        <begin position="145"/>
        <end position="163"/>
    </location>
</feature>
<dbReference type="Proteomes" id="UP001205337">
    <property type="component" value="Unassembled WGS sequence"/>
</dbReference>
<comment type="similarity">
    <text evidence="1">Belongs to the EamA transporter family.</text>
</comment>
<evidence type="ECO:0000256" key="2">
    <source>
        <dbReference type="SAM" id="Phobius"/>
    </source>
</evidence>
<evidence type="ECO:0000313" key="4">
    <source>
        <dbReference type="EMBL" id="MCS0500307.1"/>
    </source>
</evidence>
<keyword evidence="5" id="KW-1185">Reference proteome</keyword>
<dbReference type="InterPro" id="IPR000620">
    <property type="entry name" value="EamA_dom"/>
</dbReference>
<sequence>MLVLVGLTAAVVYGVSDFLGGLGSRRVPPLFVSLVSFVAAAVPIAVLTPAVGSVWSWQVVLLGALAGLAGAVAIWAFYAALAIGPMSVISPTTAAVSALIPGVVGIARGERFAPLGYVALAALVVAAVLLGVTREQQGGRVGVRVVVLAVASGVGFGGYNVVMEWTPPESEYAPLLVDLVVGAVLFAAVLAVLRARGGTWWGSPDAPPIADRRPGLGFAVGAGLLMAVANALLVWGLHQGQLAIMGVLASLYPLGTVLLALTVLRERLTPVQVAGVALALAASAALALS</sequence>
<accession>A0ABT1ZHZ3</accession>
<gene>
    <name evidence="4" type="ORF">NUH29_12190</name>
</gene>
<dbReference type="SUPFAM" id="SSF103481">
    <property type="entry name" value="Multidrug resistance efflux transporter EmrE"/>
    <property type="match status" value="1"/>
</dbReference>
<dbReference type="Pfam" id="PF00892">
    <property type="entry name" value="EamA"/>
    <property type="match status" value="1"/>
</dbReference>
<organism evidence="4 5">
    <name type="scientific">Protaetiibacter mangrovi</name>
    <dbReference type="NCBI Taxonomy" id="2970926"/>
    <lineage>
        <taxon>Bacteria</taxon>
        <taxon>Bacillati</taxon>
        <taxon>Actinomycetota</taxon>
        <taxon>Actinomycetes</taxon>
        <taxon>Micrococcales</taxon>
        <taxon>Microbacteriaceae</taxon>
        <taxon>Protaetiibacter</taxon>
    </lineage>
</organism>
<reference evidence="4 5" key="1">
    <citation type="submission" date="2022-08" db="EMBL/GenBank/DDBJ databases">
        <authorList>
            <person name="Li F."/>
        </authorList>
    </citation>
    <scope>NUCLEOTIDE SEQUENCE [LARGE SCALE GENOMIC DNA]</scope>
    <source>
        <strain evidence="4 5">10F1B-8-1</strain>
    </source>
</reference>
<protein>
    <submittedName>
        <fullName evidence="4">EamA family transporter</fullName>
    </submittedName>
</protein>
<dbReference type="InterPro" id="IPR037185">
    <property type="entry name" value="EmrE-like"/>
</dbReference>
<keyword evidence="2" id="KW-0472">Membrane</keyword>
<feature type="transmembrane region" description="Helical" evidence="2">
    <location>
        <begin position="242"/>
        <end position="264"/>
    </location>
</feature>
<feature type="transmembrane region" description="Helical" evidence="2">
    <location>
        <begin position="59"/>
        <end position="82"/>
    </location>
</feature>
<feature type="transmembrane region" description="Helical" evidence="2">
    <location>
        <begin position="175"/>
        <end position="195"/>
    </location>
</feature>
<dbReference type="RefSeq" id="WP_258799455.1">
    <property type="nucleotide sequence ID" value="NZ_JANTHX010000008.1"/>
</dbReference>
<name>A0ABT1ZHZ3_9MICO</name>
<feature type="transmembrane region" description="Helical" evidence="2">
    <location>
        <begin position="30"/>
        <end position="52"/>
    </location>
</feature>
<feature type="domain" description="EamA" evidence="3">
    <location>
        <begin position="146"/>
        <end position="284"/>
    </location>
</feature>
<feature type="transmembrane region" description="Helical" evidence="2">
    <location>
        <begin position="270"/>
        <end position="288"/>
    </location>
</feature>